<feature type="compositionally biased region" description="Basic and acidic residues" evidence="1">
    <location>
        <begin position="54"/>
        <end position="65"/>
    </location>
</feature>
<feature type="region of interest" description="Disordered" evidence="1">
    <location>
        <begin position="41"/>
        <end position="65"/>
    </location>
</feature>
<sequence>MISLKAKLYKDPFFSPVTIKKNEQGINLLGNKRHNQFVEKRRDVFPQGQPSSINRHDGPRSDNYY</sequence>
<gene>
    <name evidence="2" type="ORF">BDV30DRAFT_213379</name>
</gene>
<dbReference type="AlphaFoldDB" id="A0A5N6J019"/>
<dbReference type="Proteomes" id="UP000326289">
    <property type="component" value="Unassembled WGS sequence"/>
</dbReference>
<evidence type="ECO:0000313" key="3">
    <source>
        <dbReference type="Proteomes" id="UP000326289"/>
    </source>
</evidence>
<accession>A0A5N6J019</accession>
<evidence type="ECO:0000313" key="2">
    <source>
        <dbReference type="EMBL" id="KAB8271524.1"/>
    </source>
</evidence>
<evidence type="ECO:0000256" key="1">
    <source>
        <dbReference type="SAM" id="MobiDB-lite"/>
    </source>
</evidence>
<organism evidence="2 3">
    <name type="scientific">Aspergillus minisclerotigenes</name>
    <dbReference type="NCBI Taxonomy" id="656917"/>
    <lineage>
        <taxon>Eukaryota</taxon>
        <taxon>Fungi</taxon>
        <taxon>Dikarya</taxon>
        <taxon>Ascomycota</taxon>
        <taxon>Pezizomycotina</taxon>
        <taxon>Eurotiomycetes</taxon>
        <taxon>Eurotiomycetidae</taxon>
        <taxon>Eurotiales</taxon>
        <taxon>Aspergillaceae</taxon>
        <taxon>Aspergillus</taxon>
        <taxon>Aspergillus subgen. Circumdati</taxon>
    </lineage>
</organism>
<protein>
    <submittedName>
        <fullName evidence="2">Uncharacterized protein</fullName>
    </submittedName>
</protein>
<name>A0A5N6J019_9EURO</name>
<keyword evidence="3" id="KW-1185">Reference proteome</keyword>
<proteinExistence type="predicted"/>
<dbReference type="EMBL" id="ML732815">
    <property type="protein sequence ID" value="KAB8271524.1"/>
    <property type="molecule type" value="Genomic_DNA"/>
</dbReference>
<reference evidence="2 3" key="1">
    <citation type="submission" date="2019-04" db="EMBL/GenBank/DDBJ databases">
        <title>Fungal friends and foes A comparative genomics study of 23 Aspergillus species from section Flavi.</title>
        <authorList>
            <consortium name="DOE Joint Genome Institute"/>
            <person name="Kjaerbolling I."/>
            <person name="Vesth T.C."/>
            <person name="Frisvad J.C."/>
            <person name="Nybo J.L."/>
            <person name="Theobald S."/>
            <person name="Kildgaard S."/>
            <person name="Petersen T.I."/>
            <person name="Kuo A."/>
            <person name="Sato A."/>
            <person name="Lyhne E.K."/>
            <person name="Kogle M.E."/>
            <person name="Wiebenga A."/>
            <person name="Kun R.S."/>
            <person name="Lubbers R.J."/>
            <person name="Makela M.R."/>
            <person name="Barry K."/>
            <person name="Chovatia M."/>
            <person name="Clum A."/>
            <person name="Daum C."/>
            <person name="Haridas S."/>
            <person name="He G."/>
            <person name="LaButti K."/>
            <person name="Lipzen A."/>
            <person name="Mondo S."/>
            <person name="Pangilinan J."/>
            <person name="Riley R."/>
            <person name="Salamov A."/>
            <person name="Simmons B.A."/>
            <person name="Magnuson J.K."/>
            <person name="Henrissat B."/>
            <person name="Mortensen U.H."/>
            <person name="Larsen T.O."/>
            <person name="De vries R.P."/>
            <person name="Grigoriev I.V."/>
            <person name="Machida M."/>
            <person name="Baker S.E."/>
            <person name="Andersen M.R."/>
        </authorList>
    </citation>
    <scope>NUCLEOTIDE SEQUENCE [LARGE SCALE GENOMIC DNA]</scope>
    <source>
        <strain evidence="2 3">CBS 117635</strain>
    </source>
</reference>